<proteinExistence type="predicted"/>
<dbReference type="InterPro" id="IPR032380">
    <property type="entry name" value="PNKP_ligase_dom"/>
</dbReference>
<dbReference type="Gene3D" id="3.30.470.30">
    <property type="entry name" value="DNA ligase/mRNA capping enzyme"/>
    <property type="match status" value="2"/>
</dbReference>
<sequence length="855" mass="93246">MSEHQLTVPDTCLVVLVGVSGSGKSTFASQKFGRYEVLSSDFCRGLVSNDENSQDATADAFDVLHHIAGKRLAAGLLTVIDATNVQKDARAGLLKLARDHDVLPVAIVLDMPKEVCLERNSRRKDRDFPERVIHRQADQLQRSIKGLRREGFRRVHVLDSPEKAAASRIVREPLLNDLRERTGPFDVIGDVHGCRSELQTLLGKLGYGLILDPDGRAVDAVPPAGRTAVFVGDLVDRGPDTPGVLRLVMGMIENGHALCVSGNHEHKLVRALGGKNVKLTHGLQETMDQLAGEPEEFRAKVADFCEGLIAHYVLDGGKLVVAHAGLKEAYHGRASGRVRSFALYGDTTGETDQFGLPVRYPWANDYRGQAMVLYGHTPTLTPEWVNNTMCLDTGAVFGGSLTALRYPEKEIVSVPAEKVWYEPSRPLVAAAPTKTVHRDPDVLALTDVAGKRSIQTQHHNRITVTAEAAAGALEVMSRFALDPRWLLYLPPTMAPAPTSALPGVLEHPVEALAAYAKDGVPEVICEEKHMGSRAVLLVCRDATAASVRFGLPDGRTGAIHTRTGRSFLRSDAETEALLSRVRSALDKAKVWDELETNWLLLDAEIMPWSLKAGDLLRQQYAAVGAAARTALPPALEALTAAAQRVPDLTDLAALRDHTAARLSAASAFEVAYRRYVWPTDGLEGVKIAPFQVLAADGKTFHDRPHTWHLALADRLVEADDLFVPTRRLVLDPASEKDVAAAVTWWEELTGAGGEGMVVKPLANLTKGKRGLVQPGLKVRGAEYLRIIYGPDYLLEENLHRLKSRAVGRKRAAALREYALGLEALERVAAGEPLWRVHETVFAVLALESEPVDPRL</sequence>
<dbReference type="GO" id="GO:0016301">
    <property type="term" value="F:kinase activity"/>
    <property type="evidence" value="ECO:0007669"/>
    <property type="project" value="UniProtKB-KW"/>
</dbReference>
<feature type="domain" description="Calcineurin-like phosphoesterase" evidence="1">
    <location>
        <begin position="184"/>
        <end position="378"/>
    </location>
</feature>
<dbReference type="Pfam" id="PF13671">
    <property type="entry name" value="AAA_33"/>
    <property type="match status" value="1"/>
</dbReference>
<dbReference type="Gene3D" id="3.40.50.300">
    <property type="entry name" value="P-loop containing nucleotide triphosphate hydrolases"/>
    <property type="match status" value="1"/>
</dbReference>
<dbReference type="InterPro" id="IPR041780">
    <property type="entry name" value="MPP_PrpE-like"/>
</dbReference>
<dbReference type="Gene3D" id="3.60.21.10">
    <property type="match status" value="1"/>
</dbReference>
<dbReference type="GO" id="GO:0005737">
    <property type="term" value="C:cytoplasm"/>
    <property type="evidence" value="ECO:0007669"/>
    <property type="project" value="TreeGrafter"/>
</dbReference>
<dbReference type="Pfam" id="PF16542">
    <property type="entry name" value="PNKP_ligase"/>
    <property type="match status" value="1"/>
</dbReference>
<dbReference type="Pfam" id="PF00149">
    <property type="entry name" value="Metallophos"/>
    <property type="match status" value="1"/>
</dbReference>
<dbReference type="PANTHER" id="PTHR42850">
    <property type="entry name" value="METALLOPHOSPHOESTERASE"/>
    <property type="match status" value="1"/>
</dbReference>
<dbReference type="AlphaFoldDB" id="A0A9X1NHK0"/>
<dbReference type="InterPro" id="IPR024028">
    <property type="entry name" value="PNKP_bac"/>
</dbReference>
<dbReference type="EMBL" id="JAJOMB010000012">
    <property type="protein sequence ID" value="MCD5313684.1"/>
    <property type="molecule type" value="Genomic_DNA"/>
</dbReference>
<dbReference type="Proteomes" id="UP001138997">
    <property type="component" value="Unassembled WGS sequence"/>
</dbReference>
<comment type="caution">
    <text evidence="3">The sequence shown here is derived from an EMBL/GenBank/DDBJ whole genome shotgun (WGS) entry which is preliminary data.</text>
</comment>
<dbReference type="InterPro" id="IPR050126">
    <property type="entry name" value="Ap4A_hydrolase"/>
</dbReference>
<dbReference type="InterPro" id="IPR029052">
    <property type="entry name" value="Metallo-depent_PP-like"/>
</dbReference>
<dbReference type="CDD" id="cd07423">
    <property type="entry name" value="MPP_Prp_like"/>
    <property type="match status" value="1"/>
</dbReference>
<evidence type="ECO:0000259" key="1">
    <source>
        <dbReference type="Pfam" id="PF00149"/>
    </source>
</evidence>
<keyword evidence="4" id="KW-1185">Reference proteome</keyword>
<dbReference type="RefSeq" id="WP_231445112.1">
    <property type="nucleotide sequence ID" value="NZ_JAJOMB010000012.1"/>
</dbReference>
<dbReference type="NCBIfam" id="TIGR04075">
    <property type="entry name" value="bacter_Pnkp"/>
    <property type="match status" value="1"/>
</dbReference>
<dbReference type="PANTHER" id="PTHR42850:SF7">
    <property type="entry name" value="BIS(5'-NUCLEOSYL)-TETRAPHOSPHATASE PRPE [ASYMMETRICAL]"/>
    <property type="match status" value="1"/>
</dbReference>
<reference evidence="3" key="1">
    <citation type="submission" date="2021-11" db="EMBL/GenBank/DDBJ databases">
        <title>Streptomyces corallinus and Kineosporia corallina sp. nov., two new coral-derived marine actinobacteria.</title>
        <authorList>
            <person name="Buangrab K."/>
            <person name="Sutthacheep M."/>
            <person name="Yeemin T."/>
            <person name="Harunari E."/>
            <person name="Igarashi Y."/>
            <person name="Sripreechasak P."/>
            <person name="Kanchanasin P."/>
            <person name="Tanasupawat S."/>
            <person name="Phongsopitanun W."/>
        </authorList>
    </citation>
    <scope>NUCLEOTIDE SEQUENCE</scope>
    <source>
        <strain evidence="3">JCM 31032</strain>
    </source>
</reference>
<feature type="domain" description="Polynucleotide kinase-phosphatase ligase" evidence="2">
    <location>
        <begin position="472"/>
        <end position="850"/>
    </location>
</feature>
<evidence type="ECO:0000259" key="2">
    <source>
        <dbReference type="Pfam" id="PF16542"/>
    </source>
</evidence>
<evidence type="ECO:0000313" key="4">
    <source>
        <dbReference type="Proteomes" id="UP001138997"/>
    </source>
</evidence>
<dbReference type="InterPro" id="IPR004843">
    <property type="entry name" value="Calcineurin-like_PHP"/>
</dbReference>
<accession>A0A9X1NHK0</accession>
<dbReference type="SUPFAM" id="SSF52540">
    <property type="entry name" value="P-loop containing nucleoside triphosphate hydrolases"/>
    <property type="match status" value="1"/>
</dbReference>
<dbReference type="GO" id="GO:0016791">
    <property type="term" value="F:phosphatase activity"/>
    <property type="evidence" value="ECO:0007669"/>
    <property type="project" value="TreeGrafter"/>
</dbReference>
<dbReference type="SUPFAM" id="SSF56300">
    <property type="entry name" value="Metallo-dependent phosphatases"/>
    <property type="match status" value="1"/>
</dbReference>
<protein>
    <submittedName>
        <fullName evidence="3">Polynucleotide kinase-phosphatase</fullName>
    </submittedName>
</protein>
<name>A0A9X1NHK0_9ACTN</name>
<organism evidence="3 4">
    <name type="scientific">Kineosporia babensis</name>
    <dbReference type="NCBI Taxonomy" id="499548"/>
    <lineage>
        <taxon>Bacteria</taxon>
        <taxon>Bacillati</taxon>
        <taxon>Actinomycetota</taxon>
        <taxon>Actinomycetes</taxon>
        <taxon>Kineosporiales</taxon>
        <taxon>Kineosporiaceae</taxon>
        <taxon>Kineosporia</taxon>
    </lineage>
</organism>
<gene>
    <name evidence="3" type="ORF">LR394_22510</name>
</gene>
<keyword evidence="3" id="KW-0418">Kinase</keyword>
<evidence type="ECO:0000313" key="3">
    <source>
        <dbReference type="EMBL" id="MCD5313684.1"/>
    </source>
</evidence>
<dbReference type="InterPro" id="IPR027417">
    <property type="entry name" value="P-loop_NTPase"/>
</dbReference>
<dbReference type="SUPFAM" id="SSF56091">
    <property type="entry name" value="DNA ligase/mRNA capping enzyme, catalytic domain"/>
    <property type="match status" value="1"/>
</dbReference>
<keyword evidence="3" id="KW-0808">Transferase</keyword>